<protein>
    <recommendedName>
        <fullName evidence="5">DUF4005 domain-containing protein</fullName>
    </recommendedName>
</protein>
<accession>A0ABM3QPX9</accession>
<dbReference type="PANTHER" id="PTHR36757:SF1">
    <property type="entry name" value="GENOME ASSEMBLY, CHROMOSOME: A04"/>
    <property type="match status" value="1"/>
</dbReference>
<feature type="region of interest" description="Disordered" evidence="1">
    <location>
        <begin position="1"/>
        <end position="43"/>
    </location>
</feature>
<feature type="compositionally biased region" description="Polar residues" evidence="1">
    <location>
        <begin position="10"/>
        <end position="21"/>
    </location>
</feature>
<proteinExistence type="predicted"/>
<keyword evidence="2" id="KW-1185">Reference proteome</keyword>
<name>A0ABM3QPX9_SPIOL</name>
<reference evidence="3 4" key="2">
    <citation type="submission" date="2025-05" db="UniProtKB">
        <authorList>
            <consortium name="RefSeq"/>
        </authorList>
    </citation>
    <scope>IDENTIFICATION</scope>
    <source>
        <tissue evidence="3 4">Leaf</tissue>
    </source>
</reference>
<reference evidence="2" key="1">
    <citation type="journal article" date="2021" name="Nat. Commun.">
        <title>Genomic analyses provide insights into spinach domestication and the genetic basis of agronomic traits.</title>
        <authorList>
            <person name="Cai X."/>
            <person name="Sun X."/>
            <person name="Xu C."/>
            <person name="Sun H."/>
            <person name="Wang X."/>
            <person name="Ge C."/>
            <person name="Zhang Z."/>
            <person name="Wang Q."/>
            <person name="Fei Z."/>
            <person name="Jiao C."/>
            <person name="Wang Q."/>
        </authorList>
    </citation>
    <scope>NUCLEOTIDE SEQUENCE [LARGE SCALE GENOMIC DNA]</scope>
    <source>
        <strain evidence="2">cv. Varoflay</strain>
    </source>
</reference>
<evidence type="ECO:0000313" key="4">
    <source>
        <dbReference type="RefSeq" id="XP_056690100.1"/>
    </source>
</evidence>
<evidence type="ECO:0000256" key="1">
    <source>
        <dbReference type="SAM" id="MobiDB-lite"/>
    </source>
</evidence>
<evidence type="ECO:0008006" key="5">
    <source>
        <dbReference type="Google" id="ProtNLM"/>
    </source>
</evidence>
<evidence type="ECO:0000313" key="3">
    <source>
        <dbReference type="RefSeq" id="XP_056685393.1"/>
    </source>
</evidence>
<dbReference type="RefSeq" id="XP_056690100.1">
    <property type="nucleotide sequence ID" value="XM_056834122.1"/>
</dbReference>
<sequence>MMAVNLLTAGDSSSACSSPRLSFSRDLSERNMNQNQNQQEVDDRQDMSLLSSIDQNYDCDFNFCVTSAGFPDTESCPADELFFNGVIIPTQMKEKLNSINHCVREKDEEITSSTTATLVRQDKTQSKSFWRFKRSSSLNCENFSNKRTSSSVWSLPLLWRSKSTGFSSNEFVKLNQKNTGSNHGKVVMNNTNQNSRNSSSSPSSCQKPPLRKSGSGGGVRNSAALNVPPPYITKGTSDLLGFGSLFRNGSREKKSKK</sequence>
<dbReference type="PANTHER" id="PTHR36757">
    <property type="entry name" value="BNAANNG22500D PROTEIN"/>
    <property type="match status" value="1"/>
</dbReference>
<organism evidence="2 3">
    <name type="scientific">Spinacia oleracea</name>
    <name type="common">Spinach</name>
    <dbReference type="NCBI Taxonomy" id="3562"/>
    <lineage>
        <taxon>Eukaryota</taxon>
        <taxon>Viridiplantae</taxon>
        <taxon>Streptophyta</taxon>
        <taxon>Embryophyta</taxon>
        <taxon>Tracheophyta</taxon>
        <taxon>Spermatophyta</taxon>
        <taxon>Magnoliopsida</taxon>
        <taxon>eudicotyledons</taxon>
        <taxon>Gunneridae</taxon>
        <taxon>Pentapetalae</taxon>
        <taxon>Caryophyllales</taxon>
        <taxon>Chenopodiaceae</taxon>
        <taxon>Chenopodioideae</taxon>
        <taxon>Anserineae</taxon>
        <taxon>Spinacia</taxon>
    </lineage>
</organism>
<dbReference type="RefSeq" id="XP_056685393.1">
    <property type="nucleotide sequence ID" value="XM_056829415.1"/>
</dbReference>
<feature type="compositionally biased region" description="Low complexity" evidence="1">
    <location>
        <begin position="189"/>
        <end position="204"/>
    </location>
</feature>
<feature type="region of interest" description="Disordered" evidence="1">
    <location>
        <begin position="175"/>
        <end position="257"/>
    </location>
</feature>
<dbReference type="Proteomes" id="UP000813463">
    <property type="component" value="Chromosome 5"/>
</dbReference>
<gene>
    <name evidence="3" type="primary">LOC130459067</name>
    <name evidence="4" type="synonym">LOC130465193</name>
</gene>
<evidence type="ECO:0000313" key="2">
    <source>
        <dbReference type="Proteomes" id="UP000813463"/>
    </source>
</evidence>
<dbReference type="GeneID" id="130459067"/>